<evidence type="ECO:0000313" key="2">
    <source>
        <dbReference type="EMBL" id="EHJ56381.1"/>
    </source>
</evidence>
<dbReference type="CDD" id="cd24068">
    <property type="entry name" value="ASKHA_NBD_ROK_FnNanK-like"/>
    <property type="match status" value="1"/>
</dbReference>
<comment type="similarity">
    <text evidence="1">Belongs to the ROK (NagC/XylR) family.</text>
</comment>
<reference evidence="2 3" key="1">
    <citation type="journal article" date="2014" name="Int. J. Syst. Evol. Microbiol.">
        <title>Phylogenomics and the dynamic genome evolution of the genus Streptococcus.</title>
        <authorList>
            <consortium name="The Broad Institute Genome Sequencing Platform"/>
            <person name="Richards V.P."/>
            <person name="Palmer S.R."/>
            <person name="Pavinski Bitar P.D."/>
            <person name="Qin X."/>
            <person name="Weinstock G.M."/>
            <person name="Highlander S.K."/>
            <person name="Town C.D."/>
            <person name="Burne R.A."/>
            <person name="Stanhope M.J."/>
        </authorList>
    </citation>
    <scope>NUCLEOTIDE SEQUENCE [LARGE SCALE GENOMIC DNA]</scope>
    <source>
        <strain evidence="2 3">2285-97</strain>
    </source>
</reference>
<dbReference type="eggNOG" id="COG1940">
    <property type="taxonomic scope" value="Bacteria"/>
</dbReference>
<dbReference type="EMBL" id="AEUZ02000001">
    <property type="protein sequence ID" value="EHJ56381.1"/>
    <property type="molecule type" value="Genomic_DNA"/>
</dbReference>
<dbReference type="InterPro" id="IPR043129">
    <property type="entry name" value="ATPase_NBD"/>
</dbReference>
<protein>
    <submittedName>
        <fullName evidence="2">ROK family protein</fullName>
    </submittedName>
</protein>
<dbReference type="Pfam" id="PF00480">
    <property type="entry name" value="ROK"/>
    <property type="match status" value="1"/>
</dbReference>
<gene>
    <name evidence="2" type="ORF">STRUR_0195</name>
</gene>
<name>G5KHA2_9STRE</name>
<dbReference type="PANTHER" id="PTHR18964">
    <property type="entry name" value="ROK (REPRESSOR, ORF, KINASE) FAMILY"/>
    <property type="match status" value="1"/>
</dbReference>
<dbReference type="RefSeq" id="WP_006739141.1">
    <property type="nucleotide sequence ID" value="NZ_AEUZ02000001.1"/>
</dbReference>
<proteinExistence type="inferred from homology"/>
<dbReference type="Gene3D" id="3.30.420.40">
    <property type="match status" value="2"/>
</dbReference>
<evidence type="ECO:0000313" key="3">
    <source>
        <dbReference type="Proteomes" id="UP000005388"/>
    </source>
</evidence>
<dbReference type="AlphaFoldDB" id="G5KHA2"/>
<accession>G5KHA2</accession>
<dbReference type="PANTHER" id="PTHR18964:SF165">
    <property type="entry name" value="BETA-GLUCOSIDE KINASE"/>
    <property type="match status" value="1"/>
</dbReference>
<sequence>MIIGIDIGGTSIKAELFDANGQSQSKLKEIKTPIDYHKQTNDILNAVKQLVQSFLKEETQIEGIAISSAGVIDSEKGKVVYSGPTIPNYKGTNLKDEIEKTFKIKCEVENDVNCAALGEMWKGAGRTSHSFICITVGTGIGGAIILNQTLWRGFQHCAGEVGYIPVSDKTWQDLASTSSLVSDYEQLTKKNNSNGKLIFAAYEAGEESAQKVIKQLVDNLTKGLLPLLYIINPEAIIFGGGIFERKEILLPLIEEALASQLQDNFFKPDHIFGAELGNKAGRLGAVYHFISKNAFN</sequence>
<organism evidence="2 3">
    <name type="scientific">Streptococcus urinalis 2285-97</name>
    <dbReference type="NCBI Taxonomy" id="764291"/>
    <lineage>
        <taxon>Bacteria</taxon>
        <taxon>Bacillati</taxon>
        <taxon>Bacillota</taxon>
        <taxon>Bacilli</taxon>
        <taxon>Lactobacillales</taxon>
        <taxon>Streptococcaceae</taxon>
        <taxon>Streptococcus</taxon>
    </lineage>
</organism>
<comment type="caution">
    <text evidence="2">The sequence shown here is derived from an EMBL/GenBank/DDBJ whole genome shotgun (WGS) entry which is preliminary data.</text>
</comment>
<dbReference type="SUPFAM" id="SSF53067">
    <property type="entry name" value="Actin-like ATPase domain"/>
    <property type="match status" value="1"/>
</dbReference>
<dbReference type="Proteomes" id="UP000005388">
    <property type="component" value="Unassembled WGS sequence"/>
</dbReference>
<evidence type="ECO:0000256" key="1">
    <source>
        <dbReference type="ARBA" id="ARBA00006479"/>
    </source>
</evidence>
<dbReference type="STRING" id="764291.STRUR_0195"/>
<keyword evidence="3" id="KW-1185">Reference proteome</keyword>
<dbReference type="InterPro" id="IPR000600">
    <property type="entry name" value="ROK"/>
</dbReference>